<evidence type="ECO:0000313" key="2">
    <source>
        <dbReference type="EMBL" id="AEP09321.1"/>
    </source>
</evidence>
<dbReference type="Gene3D" id="3.40.50.720">
    <property type="entry name" value="NAD(P)-binding Rossmann-like Domain"/>
    <property type="match status" value="1"/>
</dbReference>
<dbReference type="AlphaFoldDB" id="G2KLU2"/>
<dbReference type="eggNOG" id="COG1088">
    <property type="taxonomic scope" value="Bacteria"/>
</dbReference>
<accession>G2KLU2</accession>
<dbReference type="RefSeq" id="WP_014102544.1">
    <property type="nucleotide sequence ID" value="NC_016026.1"/>
</dbReference>
<dbReference type="HOGENOM" id="CLU_007383_1_7_5"/>
<gene>
    <name evidence="2" type="ordered locus">MICA_990</name>
</gene>
<keyword evidence="3" id="KW-1185">Reference proteome</keyword>
<proteinExistence type="predicted"/>
<dbReference type="OrthoDB" id="9801785at2"/>
<evidence type="ECO:0000259" key="1">
    <source>
        <dbReference type="Pfam" id="PF16363"/>
    </source>
</evidence>
<evidence type="ECO:0000313" key="3">
    <source>
        <dbReference type="Proteomes" id="UP000009286"/>
    </source>
</evidence>
<organism evidence="2 3">
    <name type="scientific">Micavibrio aeruginosavorus (strain ARL-13)</name>
    <dbReference type="NCBI Taxonomy" id="856793"/>
    <lineage>
        <taxon>Bacteria</taxon>
        <taxon>Pseudomonadati</taxon>
        <taxon>Bdellovibrionota</taxon>
        <taxon>Bdellovibrionia</taxon>
        <taxon>Bdellovibrionales</taxon>
        <taxon>Pseudobdellovibrionaceae</taxon>
        <taxon>Micavibrio</taxon>
    </lineage>
</organism>
<protein>
    <submittedName>
        <fullName evidence="2">NAD dependent epimerase/dehydratase family protein</fullName>
    </submittedName>
</protein>
<dbReference type="InterPro" id="IPR036291">
    <property type="entry name" value="NAD(P)-bd_dom_sf"/>
</dbReference>
<dbReference type="STRING" id="856793.MICA_990"/>
<sequence>MSNRIILLTGAAGFVGHHFVEHILKTTDDTIIGVDALTYAGSLERLRDIQIDPFNHPRFRYLGYDFRQPAGQNLIRELRDVTHILHLGAESHVDHSISDPLRFVESNVIGTTNILNLARGLPNLELFVYFSTDEVFGPVPLDGDMHGHSELDRHNPKNPYAASKSAGEQMVVSFANTYGLPCIITRQMNIFGERQHPEKFIPKVVRSVMDGSVVPIHATPDKTRAGKRHYIHARNVADAHMFLLNKKPWTGTNPRDVESYHIVGEQEVDNLTLARMIADNVVALTGTGALKHEMVDFHSSRPGHDLRYALDGSKMRDLGWAPPLMFADSLKKTINWSLDRREWLDLNHAL</sequence>
<feature type="domain" description="NAD(P)-binding" evidence="1">
    <location>
        <begin position="7"/>
        <end position="332"/>
    </location>
</feature>
<dbReference type="PANTHER" id="PTHR43000">
    <property type="entry name" value="DTDP-D-GLUCOSE 4,6-DEHYDRATASE-RELATED"/>
    <property type="match status" value="1"/>
</dbReference>
<dbReference type="Gene3D" id="3.90.25.10">
    <property type="entry name" value="UDP-galactose 4-epimerase, domain 1"/>
    <property type="match status" value="1"/>
</dbReference>
<dbReference type="InterPro" id="IPR016040">
    <property type="entry name" value="NAD(P)-bd_dom"/>
</dbReference>
<reference evidence="2 3" key="1">
    <citation type="journal article" date="2011" name="BMC Genomics">
        <title>Genomic insights into an obligate epibiotic bacterial predator: Micavibrio aeruginosavorus ARL-13.</title>
        <authorList>
            <person name="Wang Z."/>
            <person name="Kadouri D."/>
            <person name="Wu M."/>
        </authorList>
    </citation>
    <scope>NUCLEOTIDE SEQUENCE [LARGE SCALE GENOMIC DNA]</scope>
    <source>
        <strain evidence="2 3">ARL-13</strain>
    </source>
</reference>
<dbReference type="Pfam" id="PF16363">
    <property type="entry name" value="GDP_Man_Dehyd"/>
    <property type="match status" value="1"/>
</dbReference>
<dbReference type="SUPFAM" id="SSF51735">
    <property type="entry name" value="NAD(P)-binding Rossmann-fold domains"/>
    <property type="match status" value="1"/>
</dbReference>
<name>G2KLU2_MICAA</name>
<dbReference type="Proteomes" id="UP000009286">
    <property type="component" value="Chromosome"/>
</dbReference>
<dbReference type="KEGG" id="mai:MICA_990"/>
<dbReference type="EMBL" id="CP002382">
    <property type="protein sequence ID" value="AEP09321.1"/>
    <property type="molecule type" value="Genomic_DNA"/>
</dbReference>